<gene>
    <name evidence="2" type="ORF">WJX84_007431</name>
</gene>
<comment type="caution">
    <text evidence="2">The sequence shown here is derived from an EMBL/GenBank/DDBJ whole genome shotgun (WGS) entry which is preliminary data.</text>
</comment>
<evidence type="ECO:0000313" key="3">
    <source>
        <dbReference type="Proteomes" id="UP001485043"/>
    </source>
</evidence>
<accession>A0AAW1T456</accession>
<feature type="region of interest" description="Disordered" evidence="1">
    <location>
        <begin position="292"/>
        <end position="352"/>
    </location>
</feature>
<dbReference type="Proteomes" id="UP001485043">
    <property type="component" value="Unassembled WGS sequence"/>
</dbReference>
<proteinExistence type="predicted"/>
<feature type="compositionally biased region" description="Low complexity" evidence="1">
    <location>
        <begin position="262"/>
        <end position="274"/>
    </location>
</feature>
<reference evidence="2 3" key="1">
    <citation type="journal article" date="2024" name="Nat. Commun.">
        <title>Phylogenomics reveals the evolutionary origins of lichenization in chlorophyte algae.</title>
        <authorList>
            <person name="Puginier C."/>
            <person name="Libourel C."/>
            <person name="Otte J."/>
            <person name="Skaloud P."/>
            <person name="Haon M."/>
            <person name="Grisel S."/>
            <person name="Petersen M."/>
            <person name="Berrin J.G."/>
            <person name="Delaux P.M."/>
            <person name="Dal Grande F."/>
            <person name="Keller J."/>
        </authorList>
    </citation>
    <scope>NUCLEOTIDE SEQUENCE [LARGE SCALE GENOMIC DNA]</scope>
    <source>
        <strain evidence="2 3">SAG 2523</strain>
    </source>
</reference>
<organism evidence="2 3">
    <name type="scientific">Apatococcus fuscideae</name>
    <dbReference type="NCBI Taxonomy" id="2026836"/>
    <lineage>
        <taxon>Eukaryota</taxon>
        <taxon>Viridiplantae</taxon>
        <taxon>Chlorophyta</taxon>
        <taxon>core chlorophytes</taxon>
        <taxon>Trebouxiophyceae</taxon>
        <taxon>Chlorellales</taxon>
        <taxon>Chlorellaceae</taxon>
        <taxon>Apatococcus</taxon>
    </lineage>
</organism>
<evidence type="ECO:0000256" key="1">
    <source>
        <dbReference type="SAM" id="MobiDB-lite"/>
    </source>
</evidence>
<keyword evidence="3" id="KW-1185">Reference proteome</keyword>
<protein>
    <recommendedName>
        <fullName evidence="4">Magnesium transporter MgtE intracellular domain-containing protein</fullName>
    </recommendedName>
</protein>
<dbReference type="EMBL" id="JALJOV010000338">
    <property type="protein sequence ID" value="KAK9864567.1"/>
    <property type="molecule type" value="Genomic_DNA"/>
</dbReference>
<feature type="compositionally biased region" description="Polar residues" evidence="1">
    <location>
        <begin position="234"/>
        <end position="252"/>
    </location>
</feature>
<evidence type="ECO:0008006" key="4">
    <source>
        <dbReference type="Google" id="ProtNLM"/>
    </source>
</evidence>
<name>A0AAW1T456_9CHLO</name>
<feature type="region of interest" description="Disordered" evidence="1">
    <location>
        <begin position="234"/>
        <end position="274"/>
    </location>
</feature>
<sequence length="370" mass="38557">MEATETLARDTAKVQRRKSIMVKAVEEFKNAQLDASEGRRGFNAVGKLSGSEMLSLASSGSEEQAAALMTSLSPEGLVERDRLTFMDILPEDLREDVQNAFQARQARKWGGNAALEGLAALEAIPDPEQMAPFKSIGFSEKVRLLSAMTPAQISAILGIYTKEDAANMIDSMAPGVRDAIMNTLMEPALHAVEAVARQATLGDKNDASVEEVLRAASETIEQLNSFSRLASIASQGSIQPDSARATTPSKSPSHMPASPRTAAPDDSQAASLSDSAGLGALSAEAALHSPDITDASPHVQAGREEAALPSHAASISHPGRRGSSGIDHHGKAATDSSHTPKGSRYADSSGEAAVVAAVRAKLASGSGKLP</sequence>
<dbReference type="AlphaFoldDB" id="A0AAW1T456"/>
<evidence type="ECO:0000313" key="2">
    <source>
        <dbReference type="EMBL" id="KAK9864567.1"/>
    </source>
</evidence>